<name>A0A6G1GBG1_9PEZI</name>
<dbReference type="EMBL" id="ML975152">
    <property type="protein sequence ID" value="KAF1815276.1"/>
    <property type="molecule type" value="Genomic_DNA"/>
</dbReference>
<feature type="compositionally biased region" description="Low complexity" evidence="4">
    <location>
        <begin position="13"/>
        <end position="37"/>
    </location>
</feature>
<feature type="compositionally biased region" description="Polar residues" evidence="4">
    <location>
        <begin position="69"/>
        <end position="78"/>
    </location>
</feature>
<reference evidence="8" key="3">
    <citation type="submission" date="2025-04" db="UniProtKB">
        <authorList>
            <consortium name="RefSeq"/>
        </authorList>
    </citation>
    <scope>IDENTIFICATION</scope>
    <source>
        <strain evidence="8">CBS 781.70</strain>
    </source>
</reference>
<feature type="compositionally biased region" description="Basic and acidic residues" evidence="4">
    <location>
        <begin position="84"/>
        <end position="93"/>
    </location>
</feature>
<evidence type="ECO:0000256" key="3">
    <source>
        <dbReference type="ARBA" id="ARBA00022833"/>
    </source>
</evidence>
<keyword evidence="3" id="KW-0862">Zinc</keyword>
<dbReference type="PROSITE" id="PS01358">
    <property type="entry name" value="ZF_RANBP2_1"/>
    <property type="match status" value="1"/>
</dbReference>
<evidence type="ECO:0000313" key="6">
    <source>
        <dbReference type="EMBL" id="KAF1815276.1"/>
    </source>
</evidence>
<dbReference type="GO" id="GO:0008270">
    <property type="term" value="F:zinc ion binding"/>
    <property type="evidence" value="ECO:0007669"/>
    <property type="project" value="UniProtKB-KW"/>
</dbReference>
<protein>
    <recommendedName>
        <fullName evidence="5">RanBP2-type domain-containing protein</fullName>
    </recommendedName>
</protein>
<keyword evidence="7" id="KW-1185">Reference proteome</keyword>
<accession>A0A6G1GBG1</accession>
<dbReference type="RefSeq" id="XP_033536907.1">
    <property type="nucleotide sequence ID" value="XM_033674706.1"/>
</dbReference>
<evidence type="ECO:0000259" key="5">
    <source>
        <dbReference type="PROSITE" id="PS01358"/>
    </source>
</evidence>
<dbReference type="InterPro" id="IPR001876">
    <property type="entry name" value="Znf_RanBP2"/>
</dbReference>
<keyword evidence="1" id="KW-0479">Metal-binding</keyword>
<evidence type="ECO:0000313" key="8">
    <source>
        <dbReference type="RefSeq" id="XP_033536907.1"/>
    </source>
</evidence>
<dbReference type="GeneID" id="54415276"/>
<evidence type="ECO:0000313" key="7">
    <source>
        <dbReference type="Proteomes" id="UP000504638"/>
    </source>
</evidence>
<evidence type="ECO:0000256" key="4">
    <source>
        <dbReference type="SAM" id="MobiDB-lite"/>
    </source>
</evidence>
<evidence type="ECO:0000256" key="2">
    <source>
        <dbReference type="ARBA" id="ARBA00022771"/>
    </source>
</evidence>
<organism evidence="6">
    <name type="scientific">Eremomyces bilateralis CBS 781.70</name>
    <dbReference type="NCBI Taxonomy" id="1392243"/>
    <lineage>
        <taxon>Eukaryota</taxon>
        <taxon>Fungi</taxon>
        <taxon>Dikarya</taxon>
        <taxon>Ascomycota</taxon>
        <taxon>Pezizomycotina</taxon>
        <taxon>Dothideomycetes</taxon>
        <taxon>Dothideomycetes incertae sedis</taxon>
        <taxon>Eremomycetales</taxon>
        <taxon>Eremomycetaceae</taxon>
        <taxon>Eremomyces</taxon>
    </lineage>
</organism>
<reference evidence="8" key="2">
    <citation type="submission" date="2020-04" db="EMBL/GenBank/DDBJ databases">
        <authorList>
            <consortium name="NCBI Genome Project"/>
        </authorList>
    </citation>
    <scope>NUCLEOTIDE SEQUENCE</scope>
    <source>
        <strain evidence="8">CBS 781.70</strain>
    </source>
</reference>
<proteinExistence type="predicted"/>
<keyword evidence="2" id="KW-0863">Zinc-finger</keyword>
<gene>
    <name evidence="6 8" type="ORF">P152DRAFT_251068</name>
</gene>
<evidence type="ECO:0000256" key="1">
    <source>
        <dbReference type="ARBA" id="ARBA00022723"/>
    </source>
</evidence>
<dbReference type="AlphaFoldDB" id="A0A6G1GBG1"/>
<dbReference type="Proteomes" id="UP000504638">
    <property type="component" value="Unplaced"/>
</dbReference>
<feature type="domain" description="RanBP2-type" evidence="5">
    <location>
        <begin position="197"/>
        <end position="216"/>
    </location>
</feature>
<reference evidence="6 8" key="1">
    <citation type="submission" date="2020-01" db="EMBL/GenBank/DDBJ databases">
        <authorList>
            <consortium name="DOE Joint Genome Institute"/>
            <person name="Haridas S."/>
            <person name="Albert R."/>
            <person name="Binder M."/>
            <person name="Bloem J."/>
            <person name="Labutti K."/>
            <person name="Salamov A."/>
            <person name="Andreopoulos B."/>
            <person name="Baker S.E."/>
            <person name="Barry K."/>
            <person name="Bills G."/>
            <person name="Bluhm B.H."/>
            <person name="Cannon C."/>
            <person name="Castanera R."/>
            <person name="Culley D.E."/>
            <person name="Daum C."/>
            <person name="Ezra D."/>
            <person name="Gonzalez J.B."/>
            <person name="Henrissat B."/>
            <person name="Kuo A."/>
            <person name="Liang C."/>
            <person name="Lipzen A."/>
            <person name="Lutzoni F."/>
            <person name="Magnuson J."/>
            <person name="Mondo S."/>
            <person name="Nolan M."/>
            <person name="Ohm R."/>
            <person name="Pangilinan J."/>
            <person name="Park H.-J."/>
            <person name="Ramirez L."/>
            <person name="Alfaro M."/>
            <person name="Sun H."/>
            <person name="Tritt A."/>
            <person name="Yoshinaga Y."/>
            <person name="Zwiers L.-H."/>
            <person name="Turgeon B.G."/>
            <person name="Goodwin S.B."/>
            <person name="Spatafora J.W."/>
            <person name="Crous P.W."/>
            <person name="Grigoriev I.V."/>
        </authorList>
    </citation>
    <scope>NUCLEOTIDE SEQUENCE</scope>
    <source>
        <strain evidence="6 8">CBS 781.70</strain>
    </source>
</reference>
<feature type="region of interest" description="Disordered" evidence="4">
    <location>
        <begin position="1"/>
        <end position="106"/>
    </location>
</feature>
<sequence>MSGHAYNPIGRLGSRFSGSYGSSSFSSPKSSQSASESAQLYRASVPPSAKHSTDRSLGLDAPGGVGYWTTMTARQSSDGGADANTKDAGRGIECHSGTTAVGGGTEEDYIFVDPGEVLVMASSQDRHAEEPERKSDISTNSTEDEKLILRMANFSHHPPPKSRWATPPPPSKGNVYGVQAEPVLRKSDPANPLIDCWICCKCVYDNGGQEWPCEKCHHVRCKVCFF</sequence>